<evidence type="ECO:0008006" key="4">
    <source>
        <dbReference type="Google" id="ProtNLM"/>
    </source>
</evidence>
<name>A0A5D6VGE6_9BACT</name>
<feature type="transmembrane region" description="Helical" evidence="1">
    <location>
        <begin position="55"/>
        <end position="73"/>
    </location>
</feature>
<keyword evidence="3" id="KW-1185">Reference proteome</keyword>
<keyword evidence="1" id="KW-0472">Membrane</keyword>
<dbReference type="Proteomes" id="UP000322791">
    <property type="component" value="Unassembled WGS sequence"/>
</dbReference>
<dbReference type="InterPro" id="IPR034804">
    <property type="entry name" value="SQR/QFR_C/D"/>
</dbReference>
<proteinExistence type="predicted"/>
<feature type="transmembrane region" description="Helical" evidence="1">
    <location>
        <begin position="171"/>
        <end position="189"/>
    </location>
</feature>
<protein>
    <recommendedName>
        <fullName evidence="4">Succinate dehydrogenase</fullName>
    </recommendedName>
</protein>
<dbReference type="SUPFAM" id="SSF81343">
    <property type="entry name" value="Fumarate reductase respiratory complex transmembrane subunits"/>
    <property type="match status" value="1"/>
</dbReference>
<dbReference type="AlphaFoldDB" id="A0A5D6VGE6"/>
<reference evidence="2 3" key="1">
    <citation type="submission" date="2019-08" db="EMBL/GenBank/DDBJ databases">
        <authorList>
            <person name="Seo M.-J."/>
        </authorList>
    </citation>
    <scope>NUCLEOTIDE SEQUENCE [LARGE SCALE GENOMIC DNA]</scope>
    <source>
        <strain evidence="2 3">KIGAM108</strain>
    </source>
</reference>
<feature type="transmembrane region" description="Helical" evidence="1">
    <location>
        <begin position="93"/>
        <end position="113"/>
    </location>
</feature>
<comment type="caution">
    <text evidence="2">The sequence shown here is derived from an EMBL/GenBank/DDBJ whole genome shotgun (WGS) entry which is preliminary data.</text>
</comment>
<dbReference type="EMBL" id="VTHL01000001">
    <property type="protein sequence ID" value="TYZ14192.1"/>
    <property type="molecule type" value="Genomic_DNA"/>
</dbReference>
<dbReference type="RefSeq" id="WP_149068977.1">
    <property type="nucleotide sequence ID" value="NZ_VTHL01000001.1"/>
</dbReference>
<dbReference type="GO" id="GO:0016020">
    <property type="term" value="C:membrane"/>
    <property type="evidence" value="ECO:0007669"/>
    <property type="project" value="InterPro"/>
</dbReference>
<organism evidence="2 3">
    <name type="scientific">Hymenobacter lutimineralis</name>
    <dbReference type="NCBI Taxonomy" id="2606448"/>
    <lineage>
        <taxon>Bacteria</taxon>
        <taxon>Pseudomonadati</taxon>
        <taxon>Bacteroidota</taxon>
        <taxon>Cytophagia</taxon>
        <taxon>Cytophagales</taxon>
        <taxon>Hymenobacteraceae</taxon>
        <taxon>Hymenobacter</taxon>
    </lineage>
</organism>
<evidence type="ECO:0000313" key="3">
    <source>
        <dbReference type="Proteomes" id="UP000322791"/>
    </source>
</evidence>
<keyword evidence="1" id="KW-1133">Transmembrane helix</keyword>
<feature type="transmembrane region" description="Helical" evidence="1">
    <location>
        <begin position="119"/>
        <end position="150"/>
    </location>
</feature>
<sequence>MPSTLKIYHYWTGLLLAGFIFVHLANHLVALWSIPAHLATMNTLRTVYRHPVGEAALLLAVAGQIGTGLRLAWRSRQLPPQPLAARVQLFSGLYLAFFLLVHTGAVLSGRALFNLDTNLYFAAAGLNTFPFTLFFVPYYFLAVVAVFLHVASLHYQKGTPIFGARRARRHALGIGGAGVVVALLILLAMTNHLQGLSIPAHYLQTLGK</sequence>
<accession>A0A5D6VGE6</accession>
<evidence type="ECO:0000313" key="2">
    <source>
        <dbReference type="EMBL" id="TYZ14192.1"/>
    </source>
</evidence>
<feature type="transmembrane region" description="Helical" evidence="1">
    <location>
        <begin position="12"/>
        <end position="35"/>
    </location>
</feature>
<evidence type="ECO:0000256" key="1">
    <source>
        <dbReference type="SAM" id="Phobius"/>
    </source>
</evidence>
<keyword evidence="1" id="KW-0812">Transmembrane</keyword>
<gene>
    <name evidence="2" type="ORF">FY528_00210</name>
</gene>